<comment type="caution">
    <text evidence="2">The sequence shown here is derived from an EMBL/GenBank/DDBJ whole genome shotgun (WGS) entry which is preliminary data.</text>
</comment>
<dbReference type="EMBL" id="LAQJ01000312">
    <property type="protein sequence ID" value="KKO17908.1"/>
    <property type="molecule type" value="Genomic_DNA"/>
</dbReference>
<dbReference type="PANTHER" id="PTHR34107">
    <property type="entry name" value="SLL0198 PROTEIN-RELATED"/>
    <property type="match status" value="1"/>
</dbReference>
<dbReference type="AlphaFoldDB" id="A0A0M2UP46"/>
<accession>A0A0M2UP46</accession>
<gene>
    <name evidence="2" type="ORF">BROFUL_03419</name>
</gene>
<dbReference type="Pfam" id="PF05685">
    <property type="entry name" value="Uma2"/>
    <property type="match status" value="1"/>
</dbReference>
<dbReference type="InterPro" id="IPR008538">
    <property type="entry name" value="Uma2"/>
</dbReference>
<dbReference type="PANTHER" id="PTHR34107:SF4">
    <property type="entry name" value="SLL1222 PROTEIN"/>
    <property type="match status" value="1"/>
</dbReference>
<organism evidence="2 3">
    <name type="scientific">Candidatus Brocadia fulgida</name>
    <dbReference type="NCBI Taxonomy" id="380242"/>
    <lineage>
        <taxon>Bacteria</taxon>
        <taxon>Pseudomonadati</taxon>
        <taxon>Planctomycetota</taxon>
        <taxon>Candidatus Brocadiia</taxon>
        <taxon>Candidatus Brocadiales</taxon>
        <taxon>Candidatus Brocadiaceae</taxon>
        <taxon>Candidatus Brocadia</taxon>
    </lineage>
</organism>
<dbReference type="Proteomes" id="UP000034954">
    <property type="component" value="Unassembled WGS sequence"/>
</dbReference>
<proteinExistence type="predicted"/>
<keyword evidence="3" id="KW-1185">Reference proteome</keyword>
<dbReference type="Gene3D" id="3.90.1570.10">
    <property type="entry name" value="tt1808, chain A"/>
    <property type="match status" value="1"/>
</dbReference>
<evidence type="ECO:0000313" key="3">
    <source>
        <dbReference type="Proteomes" id="UP000034954"/>
    </source>
</evidence>
<dbReference type="InterPro" id="IPR011335">
    <property type="entry name" value="Restrct_endonuc-II-like"/>
</dbReference>
<protein>
    <recommendedName>
        <fullName evidence="1">Putative restriction endonuclease domain-containing protein</fullName>
    </recommendedName>
</protein>
<evidence type="ECO:0000313" key="2">
    <source>
        <dbReference type="EMBL" id="KKO17908.1"/>
    </source>
</evidence>
<dbReference type="InterPro" id="IPR012296">
    <property type="entry name" value="Nuclease_put_TT1808"/>
</dbReference>
<evidence type="ECO:0000259" key="1">
    <source>
        <dbReference type="Pfam" id="PF05685"/>
    </source>
</evidence>
<reference evidence="2 3" key="1">
    <citation type="journal article" date="2013" name="BMC Microbiol.">
        <title>Identification of the type II cytochrome c maturation pathway in anammox bacteria by comparative genomics.</title>
        <authorList>
            <person name="Ferousi C."/>
            <person name="Speth D.R."/>
            <person name="Reimann J."/>
            <person name="Op den Camp H.J."/>
            <person name="Allen J.W."/>
            <person name="Keltjens J.T."/>
            <person name="Jetten M.S."/>
        </authorList>
    </citation>
    <scope>NUCLEOTIDE SEQUENCE [LARGE SCALE GENOMIC DNA]</scope>
    <source>
        <strain evidence="2">RU1</strain>
    </source>
</reference>
<feature type="domain" description="Putative restriction endonuclease" evidence="1">
    <location>
        <begin position="8"/>
        <end position="110"/>
    </location>
</feature>
<name>A0A0M2UP46_9BACT</name>
<dbReference type="SUPFAM" id="SSF52980">
    <property type="entry name" value="Restriction endonuclease-like"/>
    <property type="match status" value="1"/>
</dbReference>
<sequence>MPPIDVVFDEDEVFQPDIVFIKSENQDIIHKTAIHGIPDLIIGIVSPASTYYDTVEKKEIYRKYGVKECWLIFPDERVIGILTLESDEYLEFCKSKKEGLVKSKIVEGLEINSQDVFD</sequence>
<dbReference type="CDD" id="cd06260">
    <property type="entry name" value="DUF820-like"/>
    <property type="match status" value="1"/>
</dbReference>